<keyword evidence="3" id="KW-1185">Reference proteome</keyword>
<dbReference type="InterPro" id="IPR015419">
    <property type="entry name" value="CTAG/Pcc1"/>
</dbReference>
<gene>
    <name evidence="2" type="ORF">MsAm2_06670</name>
</gene>
<dbReference type="GeneID" id="89228075"/>
<name>A0AA96ZWS1_9EURY</name>
<protein>
    <submittedName>
        <fullName evidence="2">Uncharacterized protein</fullName>
    </submittedName>
</protein>
<dbReference type="AlphaFoldDB" id="A0AA96ZWS1"/>
<evidence type="ECO:0000256" key="1">
    <source>
        <dbReference type="ARBA" id="ARBA00007073"/>
    </source>
</evidence>
<evidence type="ECO:0000313" key="3">
    <source>
        <dbReference type="Proteomes" id="UP001304970"/>
    </source>
</evidence>
<dbReference type="NCBIfam" id="NF011470">
    <property type="entry name" value="PRK14887.1"/>
    <property type="match status" value="1"/>
</dbReference>
<evidence type="ECO:0000313" key="2">
    <source>
        <dbReference type="EMBL" id="WNY26886.1"/>
    </source>
</evidence>
<proteinExistence type="inferred from homology"/>
<dbReference type="Pfam" id="PF09341">
    <property type="entry name" value="Pcc1"/>
    <property type="match status" value="1"/>
</dbReference>
<organism evidence="2 3">
    <name type="scientific">Methanolapillus ohkumae</name>
    <dbReference type="NCBI Taxonomy" id="3028298"/>
    <lineage>
        <taxon>Archaea</taxon>
        <taxon>Methanobacteriati</taxon>
        <taxon>Methanobacteriota</taxon>
        <taxon>Stenosarchaea group</taxon>
        <taxon>Methanomicrobia</taxon>
        <taxon>Methanosarcinales</taxon>
        <taxon>Methanosarcinaceae</taxon>
        <taxon>Methanolapillus</taxon>
    </lineage>
</organism>
<dbReference type="RefSeq" id="WP_338098389.1">
    <property type="nucleotide sequence ID" value="NZ_CP131061.1"/>
</dbReference>
<comment type="similarity">
    <text evidence="1">Belongs to the CTAG/PCC1 family.</text>
</comment>
<dbReference type="Gene3D" id="3.30.310.50">
    <property type="entry name" value="Alpha-D-phosphohexomutase, C-terminal domain"/>
    <property type="match status" value="1"/>
</dbReference>
<accession>A0AA96ZWS1</accession>
<dbReference type="Proteomes" id="UP001304970">
    <property type="component" value="Chromosome"/>
</dbReference>
<reference evidence="2 3" key="1">
    <citation type="submission" date="2023-07" db="EMBL/GenBank/DDBJ databases">
        <title>Closed genome sequence of Methanosarcinaceae archaeon Am2.</title>
        <authorList>
            <person name="Poehlein A."/>
            <person name="Protasov E."/>
            <person name="Platt K."/>
            <person name="Reeh H."/>
            <person name="Daniel R."/>
            <person name="Brune A."/>
        </authorList>
    </citation>
    <scope>NUCLEOTIDE SEQUENCE [LARGE SCALE GENOMIC DNA]</scope>
    <source>
        <strain evidence="2 3">Am2</strain>
    </source>
</reference>
<sequence>MKAEAEFFFESENKELMREIYASLLPEAGDPISDRSVIFMNLDEAGRLILNIQSSDVISLRSALNTWLRLIQTAYDVSAIVV</sequence>
<dbReference type="EMBL" id="CP131061">
    <property type="protein sequence ID" value="WNY26886.1"/>
    <property type="molecule type" value="Genomic_DNA"/>
</dbReference>